<reference evidence="9" key="1">
    <citation type="submission" date="2016-10" db="EMBL/GenBank/DDBJ databases">
        <authorList>
            <person name="Varghese N."/>
            <person name="Submissions S."/>
        </authorList>
    </citation>
    <scope>NUCLEOTIDE SEQUENCE [LARGE SCALE GENOMIC DNA]</scope>
    <source>
        <strain evidence="9">DSM 18887</strain>
    </source>
</reference>
<evidence type="ECO:0000256" key="5">
    <source>
        <dbReference type="ARBA" id="ARBA00022989"/>
    </source>
</evidence>
<protein>
    <recommendedName>
        <fullName evidence="10">Permease</fullName>
    </recommendedName>
</protein>
<keyword evidence="4 7" id="KW-0812">Transmembrane</keyword>
<evidence type="ECO:0000313" key="9">
    <source>
        <dbReference type="Proteomes" id="UP000198749"/>
    </source>
</evidence>
<keyword evidence="9" id="KW-1185">Reference proteome</keyword>
<feature type="transmembrane region" description="Helical" evidence="7">
    <location>
        <begin position="54"/>
        <end position="75"/>
    </location>
</feature>
<dbReference type="InterPro" id="IPR052923">
    <property type="entry name" value="UPF0718"/>
</dbReference>
<feature type="transmembrane region" description="Helical" evidence="7">
    <location>
        <begin position="347"/>
        <end position="366"/>
    </location>
</feature>
<feature type="transmembrane region" description="Helical" evidence="7">
    <location>
        <begin position="113"/>
        <end position="133"/>
    </location>
</feature>
<evidence type="ECO:0000313" key="8">
    <source>
        <dbReference type="EMBL" id="SEQ89122.1"/>
    </source>
</evidence>
<keyword evidence="3" id="KW-1003">Cell membrane</keyword>
<keyword evidence="5 7" id="KW-1133">Transmembrane helix</keyword>
<dbReference type="Proteomes" id="UP000198749">
    <property type="component" value="Unassembled WGS sequence"/>
</dbReference>
<evidence type="ECO:0000256" key="4">
    <source>
        <dbReference type="ARBA" id="ARBA00022692"/>
    </source>
</evidence>
<dbReference type="EMBL" id="FOGB01000010">
    <property type="protein sequence ID" value="SEQ89122.1"/>
    <property type="molecule type" value="Genomic_DNA"/>
</dbReference>
<evidence type="ECO:0008006" key="10">
    <source>
        <dbReference type="Google" id="ProtNLM"/>
    </source>
</evidence>
<evidence type="ECO:0000256" key="7">
    <source>
        <dbReference type="SAM" id="Phobius"/>
    </source>
</evidence>
<organism evidence="8 9">
    <name type="scientific">Amphritea atlantica</name>
    <dbReference type="NCBI Taxonomy" id="355243"/>
    <lineage>
        <taxon>Bacteria</taxon>
        <taxon>Pseudomonadati</taxon>
        <taxon>Pseudomonadota</taxon>
        <taxon>Gammaproteobacteria</taxon>
        <taxon>Oceanospirillales</taxon>
        <taxon>Oceanospirillaceae</taxon>
        <taxon>Amphritea</taxon>
    </lineage>
</organism>
<dbReference type="PANTHER" id="PTHR34184">
    <property type="entry name" value="UPF0718 PROTEIN YCGR"/>
    <property type="match status" value="1"/>
</dbReference>
<evidence type="ECO:0000256" key="3">
    <source>
        <dbReference type="ARBA" id="ARBA00022475"/>
    </source>
</evidence>
<dbReference type="PANTHER" id="PTHR34184:SF4">
    <property type="entry name" value="UPF0718 PROTEIN YCGR"/>
    <property type="match status" value="1"/>
</dbReference>
<dbReference type="GO" id="GO:0005886">
    <property type="term" value="C:plasma membrane"/>
    <property type="evidence" value="ECO:0007669"/>
    <property type="project" value="UniProtKB-SubCell"/>
</dbReference>
<dbReference type="InterPro" id="IPR005524">
    <property type="entry name" value="DUF318"/>
</dbReference>
<gene>
    <name evidence="8" type="ORF">SAMN03080615_03118</name>
</gene>
<feature type="transmembrane region" description="Helical" evidence="7">
    <location>
        <begin position="386"/>
        <end position="405"/>
    </location>
</feature>
<dbReference type="Pfam" id="PF03773">
    <property type="entry name" value="ArsP_1"/>
    <property type="match status" value="1"/>
</dbReference>
<evidence type="ECO:0000256" key="2">
    <source>
        <dbReference type="ARBA" id="ARBA00006386"/>
    </source>
</evidence>
<feature type="transmembrane region" description="Helical" evidence="7">
    <location>
        <begin position="12"/>
        <end position="34"/>
    </location>
</feature>
<comment type="similarity">
    <text evidence="2">Belongs to the UPF0718 family.</text>
</comment>
<dbReference type="RefSeq" id="WP_091360144.1">
    <property type="nucleotide sequence ID" value="NZ_AP025284.1"/>
</dbReference>
<evidence type="ECO:0000256" key="6">
    <source>
        <dbReference type="ARBA" id="ARBA00023136"/>
    </source>
</evidence>
<dbReference type="OrthoDB" id="9810876at2"/>
<dbReference type="STRING" id="355243.SAMN03080615_03118"/>
<feature type="transmembrane region" description="Helical" evidence="7">
    <location>
        <begin position="288"/>
        <end position="314"/>
    </location>
</feature>
<sequence length="421" mass="43529">MLQEFFDNLLDLFLDTAIWLLLGLVLAAILKGWIPSALVRKWLSGKGPGGVIRAAFIGAPLPLCSCGVLPTAIGLRRSGASKPATVSFLVATPETGVDSISVTYALLGPAMAIIRPVSAIFSAIVSGIMILMFDRDDSAPQQTTDTKPTSSCCSSKEKALSGCCSPAQESVSSCCSSKETTISSACDEEKAVSKSCCSKPAKTETSCCSAPSETTDKLETAGKTGCCGEQTTVPEQAGILAGLQFAMVDILDDISKWLAFGLVLAAVIATLVEPASLSQWGSGLTGMLLMLVVGLPLYICATASTPLAAALLAAGMSPGAILVFLLVGPATNIASLGILTRELGARAVVIYLCGISVCAVALGLATDAILTSQSLTVGVAMEHHDSQAYVAIKWIAAIILFLLAVKPLRQIFWKTEAATCT</sequence>
<comment type="subcellular location">
    <subcellularLocation>
        <location evidence="1">Cell membrane</location>
        <topology evidence="1">Multi-pass membrane protein</topology>
    </subcellularLocation>
</comment>
<evidence type="ECO:0000256" key="1">
    <source>
        <dbReference type="ARBA" id="ARBA00004651"/>
    </source>
</evidence>
<proteinExistence type="inferred from homology"/>
<dbReference type="AlphaFoldDB" id="A0A1H9JQK7"/>
<dbReference type="NCBIfam" id="NF033936">
    <property type="entry name" value="CuZnOut_SO0444"/>
    <property type="match status" value="1"/>
</dbReference>
<accession>A0A1H9JQK7</accession>
<name>A0A1H9JQK7_9GAMM</name>
<keyword evidence="6 7" id="KW-0472">Membrane</keyword>